<dbReference type="Proteomes" id="UP000249922">
    <property type="component" value="Chromosome"/>
</dbReference>
<evidence type="ECO:0000313" key="6">
    <source>
        <dbReference type="EMBL" id="AWX93242.1"/>
    </source>
</evidence>
<protein>
    <submittedName>
        <fullName evidence="6">Uncharacterized protein</fullName>
    </submittedName>
</protein>
<keyword evidence="7" id="KW-1185">Reference proteome</keyword>
<keyword evidence="3 5" id="KW-1133">Transmembrane helix</keyword>
<evidence type="ECO:0000256" key="5">
    <source>
        <dbReference type="SAM" id="Phobius"/>
    </source>
</evidence>
<keyword evidence="4 5" id="KW-0472">Membrane</keyword>
<organism evidence="6 7">
    <name type="scientific">Paracoccus mutanolyticus</name>
    <dbReference type="NCBI Taxonomy" id="1499308"/>
    <lineage>
        <taxon>Bacteria</taxon>
        <taxon>Pseudomonadati</taxon>
        <taxon>Pseudomonadota</taxon>
        <taxon>Alphaproteobacteria</taxon>
        <taxon>Rhodobacterales</taxon>
        <taxon>Paracoccaceae</taxon>
        <taxon>Paracoccus</taxon>
    </lineage>
</organism>
<dbReference type="InterPro" id="IPR035906">
    <property type="entry name" value="MetI-like_sf"/>
</dbReference>
<comment type="subcellular location">
    <subcellularLocation>
        <location evidence="1">Membrane</location>
        <topology evidence="1">Multi-pass membrane protein</topology>
    </subcellularLocation>
</comment>
<gene>
    <name evidence="6" type="ORF">DPM13_09225</name>
</gene>
<sequence length="79" mass="8743">MISPWPASFGRGRSLARPGLAVTLILTWVFAWNEYLLADRTRNIDTLTLRLLRCQNRSPAPRSTRNGGIMAAISTSVEG</sequence>
<reference evidence="6 7" key="1">
    <citation type="submission" date="2018-06" db="EMBL/GenBank/DDBJ databases">
        <title>Complete genome sequence of Paracoccus mutanolyticus strain RSP-02 isolated from cellulosic waste.</title>
        <authorList>
            <person name="Amrutha R.N."/>
            <person name="Shrivastav A."/>
            <person name="Buddana S.K."/>
            <person name="Deshpande U."/>
            <person name="Prakasham R.S."/>
        </authorList>
    </citation>
    <scope>NUCLEOTIDE SEQUENCE [LARGE SCALE GENOMIC DNA]</scope>
    <source>
        <strain evidence="6 7">RSP-02</strain>
    </source>
</reference>
<evidence type="ECO:0000256" key="4">
    <source>
        <dbReference type="ARBA" id="ARBA00023136"/>
    </source>
</evidence>
<dbReference type="EMBL" id="CP030239">
    <property type="protein sequence ID" value="AWX93242.1"/>
    <property type="molecule type" value="Genomic_DNA"/>
</dbReference>
<proteinExistence type="predicted"/>
<evidence type="ECO:0000256" key="3">
    <source>
        <dbReference type="ARBA" id="ARBA00022989"/>
    </source>
</evidence>
<evidence type="ECO:0000256" key="1">
    <source>
        <dbReference type="ARBA" id="ARBA00004141"/>
    </source>
</evidence>
<keyword evidence="2 5" id="KW-0812">Transmembrane</keyword>
<dbReference type="SUPFAM" id="SSF161098">
    <property type="entry name" value="MetI-like"/>
    <property type="match status" value="1"/>
</dbReference>
<feature type="transmembrane region" description="Helical" evidence="5">
    <location>
        <begin position="20"/>
        <end position="38"/>
    </location>
</feature>
<evidence type="ECO:0000313" key="7">
    <source>
        <dbReference type="Proteomes" id="UP000249922"/>
    </source>
</evidence>
<name>A0ABN5M638_9RHOB</name>
<accession>A0ABN5M638</accession>
<evidence type="ECO:0000256" key="2">
    <source>
        <dbReference type="ARBA" id="ARBA00022692"/>
    </source>
</evidence>